<organism evidence="2 3">
    <name type="scientific">Haliscomenobacter hydrossis (strain ATCC 27775 / DSM 1100 / LMG 10767 / O)</name>
    <dbReference type="NCBI Taxonomy" id="760192"/>
    <lineage>
        <taxon>Bacteria</taxon>
        <taxon>Pseudomonadati</taxon>
        <taxon>Bacteroidota</taxon>
        <taxon>Saprospiria</taxon>
        <taxon>Saprospirales</taxon>
        <taxon>Haliscomenobacteraceae</taxon>
        <taxon>Haliscomenobacter</taxon>
    </lineage>
</organism>
<accession>F4KST8</accession>
<dbReference type="Pfam" id="PF18480">
    <property type="entry name" value="DUF5615"/>
    <property type="match status" value="1"/>
</dbReference>
<dbReference type="Proteomes" id="UP000008461">
    <property type="component" value="Chromosome"/>
</dbReference>
<dbReference type="InterPro" id="IPR041049">
    <property type="entry name" value="DUF5615"/>
</dbReference>
<dbReference type="HOGENOM" id="CLU_150003_0_1_10"/>
<dbReference type="EMBL" id="CP002691">
    <property type="protein sequence ID" value="AEE49045.1"/>
    <property type="molecule type" value="Genomic_DNA"/>
</dbReference>
<reference key="2">
    <citation type="submission" date="2011-04" db="EMBL/GenBank/DDBJ databases">
        <title>Complete sequence of chromosome of Haliscomenobacter hydrossis DSM 1100.</title>
        <authorList>
            <consortium name="US DOE Joint Genome Institute (JGI-PGF)"/>
            <person name="Lucas S."/>
            <person name="Han J."/>
            <person name="Lapidus A."/>
            <person name="Bruce D."/>
            <person name="Goodwin L."/>
            <person name="Pitluck S."/>
            <person name="Peters L."/>
            <person name="Kyrpides N."/>
            <person name="Mavromatis K."/>
            <person name="Ivanova N."/>
            <person name="Ovchinnikova G."/>
            <person name="Pagani I."/>
            <person name="Daligault H."/>
            <person name="Detter J.C."/>
            <person name="Han C."/>
            <person name="Land M."/>
            <person name="Hauser L."/>
            <person name="Markowitz V."/>
            <person name="Cheng J.-F."/>
            <person name="Hugenholtz P."/>
            <person name="Woyke T."/>
            <person name="Wu D."/>
            <person name="Verbarg S."/>
            <person name="Frueling A."/>
            <person name="Brambilla E."/>
            <person name="Klenk H.-P."/>
            <person name="Eisen J.A."/>
        </authorList>
    </citation>
    <scope>NUCLEOTIDE SEQUENCE</scope>
    <source>
        <strain>DSM 1100</strain>
    </source>
</reference>
<proteinExistence type="predicted"/>
<gene>
    <name evidence="2" type="ordered locus">Halhy_1147</name>
</gene>
<evidence type="ECO:0000259" key="1">
    <source>
        <dbReference type="Pfam" id="PF18480"/>
    </source>
</evidence>
<evidence type="ECO:0000313" key="3">
    <source>
        <dbReference type="Proteomes" id="UP000008461"/>
    </source>
</evidence>
<protein>
    <recommendedName>
        <fullName evidence="1">DUF5615 domain-containing protein</fullName>
    </recommendedName>
</protein>
<sequence length="129" mass="15034">MSSVKDFRFLTDENIDVELLDFLRENGYDVFDIKEERLFRLSDRAILEMAFLEQRVVISQDSDFGTLVFRDKVPFLGIIYLRPGHAIPETHVQTLKTIFETDPDISAPFLIVGENHGEKVKLRIRTFEV</sequence>
<dbReference type="STRING" id="760192.Halhy_1147"/>
<reference evidence="2 3" key="1">
    <citation type="journal article" date="2011" name="Stand. Genomic Sci.">
        <title>Complete genome sequence of Haliscomenobacter hydrossis type strain (O).</title>
        <authorList>
            <consortium name="US DOE Joint Genome Institute (JGI-PGF)"/>
            <person name="Daligault H."/>
            <person name="Lapidus A."/>
            <person name="Zeytun A."/>
            <person name="Nolan M."/>
            <person name="Lucas S."/>
            <person name="Del Rio T.G."/>
            <person name="Tice H."/>
            <person name="Cheng J.F."/>
            <person name="Tapia R."/>
            <person name="Han C."/>
            <person name="Goodwin L."/>
            <person name="Pitluck S."/>
            <person name="Liolios K."/>
            <person name="Pagani I."/>
            <person name="Ivanova N."/>
            <person name="Huntemann M."/>
            <person name="Mavromatis K."/>
            <person name="Mikhailova N."/>
            <person name="Pati A."/>
            <person name="Chen A."/>
            <person name="Palaniappan K."/>
            <person name="Land M."/>
            <person name="Hauser L."/>
            <person name="Brambilla E.M."/>
            <person name="Rohde M."/>
            <person name="Verbarg S."/>
            <person name="Goker M."/>
            <person name="Bristow J."/>
            <person name="Eisen J.A."/>
            <person name="Markowitz V."/>
            <person name="Hugenholtz P."/>
            <person name="Kyrpides N.C."/>
            <person name="Klenk H.P."/>
            <person name="Woyke T."/>
        </authorList>
    </citation>
    <scope>NUCLEOTIDE SEQUENCE [LARGE SCALE GENOMIC DNA]</scope>
    <source>
        <strain evidence="3">ATCC 27775 / DSM 1100 / LMG 10767 / O</strain>
    </source>
</reference>
<feature type="domain" description="DUF5615" evidence="1">
    <location>
        <begin position="8"/>
        <end position="98"/>
    </location>
</feature>
<keyword evidence="3" id="KW-1185">Reference proteome</keyword>
<evidence type="ECO:0000313" key="2">
    <source>
        <dbReference type="EMBL" id="AEE49045.1"/>
    </source>
</evidence>
<name>F4KST8_HALH1</name>
<dbReference type="AlphaFoldDB" id="F4KST8"/>
<dbReference type="eggNOG" id="COG4634">
    <property type="taxonomic scope" value="Bacteria"/>
</dbReference>
<dbReference type="KEGG" id="hhy:Halhy_1147"/>